<proteinExistence type="predicted"/>
<gene>
    <name evidence="1" type="ORF">LOC71_07555</name>
</gene>
<dbReference type="EMBL" id="JAJKFW010000016">
    <property type="protein sequence ID" value="MCC9642125.1"/>
    <property type="molecule type" value="Genomic_DNA"/>
</dbReference>
<evidence type="ECO:0000313" key="2">
    <source>
        <dbReference type="Proteomes" id="UP001430306"/>
    </source>
</evidence>
<comment type="caution">
    <text evidence="1">The sequence shown here is derived from an EMBL/GenBank/DDBJ whole genome shotgun (WGS) entry which is preliminary data.</text>
</comment>
<evidence type="ECO:0008006" key="3">
    <source>
        <dbReference type="Google" id="ProtNLM"/>
    </source>
</evidence>
<sequence>MIYFICWVVFLLTLILSVVIVGFKNRKPRPAVAAVPEEMMEDGEAVEMVGEDEFAAEPAGDDFGGGEFAAEGGDDFATFEDEFK</sequence>
<organism evidence="1 2">
    <name type="scientific">Rhodopirellula halodulae</name>
    <dbReference type="NCBI Taxonomy" id="2894198"/>
    <lineage>
        <taxon>Bacteria</taxon>
        <taxon>Pseudomonadati</taxon>
        <taxon>Planctomycetota</taxon>
        <taxon>Planctomycetia</taxon>
        <taxon>Pirellulales</taxon>
        <taxon>Pirellulaceae</taxon>
        <taxon>Rhodopirellula</taxon>
    </lineage>
</organism>
<evidence type="ECO:0000313" key="1">
    <source>
        <dbReference type="EMBL" id="MCC9642125.1"/>
    </source>
</evidence>
<dbReference type="Proteomes" id="UP001430306">
    <property type="component" value="Unassembled WGS sequence"/>
</dbReference>
<dbReference type="RefSeq" id="WP_230272821.1">
    <property type="nucleotide sequence ID" value="NZ_JAJKFW010000016.1"/>
</dbReference>
<accession>A0ABS8NEZ0</accession>
<name>A0ABS8NEZ0_9BACT</name>
<keyword evidence="2" id="KW-1185">Reference proteome</keyword>
<protein>
    <recommendedName>
        <fullName evidence="3">Transmembrane protein</fullName>
    </recommendedName>
</protein>
<reference evidence="1" key="1">
    <citation type="submission" date="2021-11" db="EMBL/GenBank/DDBJ databases">
        <title>Genome sequence.</title>
        <authorList>
            <person name="Sun Q."/>
        </authorList>
    </citation>
    <scope>NUCLEOTIDE SEQUENCE</scope>
    <source>
        <strain evidence="1">JC740</strain>
    </source>
</reference>